<keyword evidence="3" id="KW-1185">Reference proteome</keyword>
<dbReference type="Proteomes" id="UP001157017">
    <property type="component" value="Unassembled WGS sequence"/>
</dbReference>
<reference evidence="3" key="1">
    <citation type="journal article" date="2019" name="Int. J. Syst. Evol. Microbiol.">
        <title>The Global Catalogue of Microorganisms (GCM) 10K type strain sequencing project: providing services to taxonomists for standard genome sequencing and annotation.</title>
        <authorList>
            <consortium name="The Broad Institute Genomics Platform"/>
            <consortium name="The Broad Institute Genome Sequencing Center for Infectious Disease"/>
            <person name="Wu L."/>
            <person name="Ma J."/>
        </authorList>
    </citation>
    <scope>NUCLEOTIDE SEQUENCE [LARGE SCALE GENOMIC DNA]</scope>
    <source>
        <strain evidence="3">NBRC 108730</strain>
    </source>
</reference>
<organism evidence="2 3">
    <name type="scientific">Angustibacter aerolatus</name>
    <dbReference type="NCBI Taxonomy" id="1162965"/>
    <lineage>
        <taxon>Bacteria</taxon>
        <taxon>Bacillati</taxon>
        <taxon>Actinomycetota</taxon>
        <taxon>Actinomycetes</taxon>
        <taxon>Kineosporiales</taxon>
        <taxon>Kineosporiaceae</taxon>
    </lineage>
</organism>
<comment type="caution">
    <text evidence="2">The sequence shown here is derived from an EMBL/GenBank/DDBJ whole genome shotgun (WGS) entry which is preliminary data.</text>
</comment>
<gene>
    <name evidence="2" type="ORF">GCM10025868_14790</name>
</gene>
<accession>A0ABQ6JFP9</accession>
<evidence type="ECO:0000313" key="3">
    <source>
        <dbReference type="Proteomes" id="UP001157017"/>
    </source>
</evidence>
<feature type="compositionally biased region" description="Basic and acidic residues" evidence="1">
    <location>
        <begin position="118"/>
        <end position="128"/>
    </location>
</feature>
<sequence>MPSGPRLATTWCHRPSATPVGLVIVRRVPAFTEKATRPPSVRYTARSGFDPVPDDAVFHSSTAPPVADVVRTQASAENTDGAVAATVSPARAFEVPSKVEARSVPPSAPTAPRVTPDPSDRSRPPAQS</sequence>
<feature type="region of interest" description="Disordered" evidence="1">
    <location>
        <begin position="96"/>
        <end position="128"/>
    </location>
</feature>
<evidence type="ECO:0000313" key="2">
    <source>
        <dbReference type="EMBL" id="GMA86229.1"/>
    </source>
</evidence>
<evidence type="ECO:0000256" key="1">
    <source>
        <dbReference type="SAM" id="MobiDB-lite"/>
    </source>
</evidence>
<proteinExistence type="predicted"/>
<name>A0ABQ6JFP9_9ACTN</name>
<protein>
    <submittedName>
        <fullName evidence="2">Uncharacterized protein</fullName>
    </submittedName>
</protein>
<dbReference type="EMBL" id="BSUZ01000001">
    <property type="protein sequence ID" value="GMA86229.1"/>
    <property type="molecule type" value="Genomic_DNA"/>
</dbReference>